<comment type="caution">
    <text evidence="1">The sequence shown here is derived from an EMBL/GenBank/DDBJ whole genome shotgun (WGS) entry which is preliminary data.</text>
</comment>
<dbReference type="AlphaFoldDB" id="A0A162BHB7"/>
<dbReference type="PATRIC" id="fig|1365248.3.peg.3325"/>
<sequence length="40" mass="4496">MKYNKLLKTDSVNCGAFYFYASLAKSLPFSKALGILEFSE</sequence>
<accession>A0A162BHB7</accession>
<protein>
    <submittedName>
        <fullName evidence="1">Uncharacterized protein</fullName>
    </submittedName>
</protein>
<gene>
    <name evidence="1" type="ORF">N473_21230</name>
</gene>
<organism evidence="1 2">
    <name type="scientific">Pseudoalteromonas luteoviolacea CPMOR-1</name>
    <dbReference type="NCBI Taxonomy" id="1365248"/>
    <lineage>
        <taxon>Bacteria</taxon>
        <taxon>Pseudomonadati</taxon>
        <taxon>Pseudomonadota</taxon>
        <taxon>Gammaproteobacteria</taxon>
        <taxon>Alteromonadales</taxon>
        <taxon>Pseudoalteromonadaceae</taxon>
        <taxon>Pseudoalteromonas</taxon>
    </lineage>
</organism>
<evidence type="ECO:0000313" key="2">
    <source>
        <dbReference type="Proteomes" id="UP000076486"/>
    </source>
</evidence>
<name>A0A162BHB7_9GAMM</name>
<evidence type="ECO:0000313" key="1">
    <source>
        <dbReference type="EMBL" id="KZN62070.1"/>
    </source>
</evidence>
<dbReference type="EMBL" id="AUYC01000035">
    <property type="protein sequence ID" value="KZN62070.1"/>
    <property type="molecule type" value="Genomic_DNA"/>
</dbReference>
<dbReference type="Proteomes" id="UP000076486">
    <property type="component" value="Unassembled WGS sequence"/>
</dbReference>
<reference evidence="1 2" key="1">
    <citation type="submission" date="2013-07" db="EMBL/GenBank/DDBJ databases">
        <title>Comparative Genomic and Metabolomic Analysis of Twelve Strains of Pseudoalteromonas luteoviolacea.</title>
        <authorList>
            <person name="Vynne N.G."/>
            <person name="Mansson M."/>
            <person name="Gram L."/>
        </authorList>
    </citation>
    <scope>NUCLEOTIDE SEQUENCE [LARGE SCALE GENOMIC DNA]</scope>
    <source>
        <strain evidence="1 2">CPMOR-1</strain>
    </source>
</reference>
<proteinExistence type="predicted"/>